<dbReference type="AlphaFoldDB" id="A0AAD8L2W6"/>
<comment type="function">
    <text evidence="10">Essential component of the PAM complex, a complex required for the translocation of transit peptide-containing proteins from the inner membrane into the mitochondrial matrix in an ATP-dependent manner.</text>
</comment>
<evidence type="ECO:0000256" key="6">
    <source>
        <dbReference type="ARBA" id="ARBA00022946"/>
    </source>
</evidence>
<feature type="compositionally biased region" description="Basic and acidic residues" evidence="13">
    <location>
        <begin position="94"/>
        <end position="108"/>
    </location>
</feature>
<dbReference type="PROSITE" id="PS01071">
    <property type="entry name" value="GRPE"/>
    <property type="match status" value="1"/>
</dbReference>
<keyword evidence="15" id="KW-1185">Reference proteome</keyword>
<evidence type="ECO:0000256" key="13">
    <source>
        <dbReference type="SAM" id="MobiDB-lite"/>
    </source>
</evidence>
<sequence>MLVGKITSRIAKTVVSRYRSSLILHDNHLSISIFRNQFHSIPDSHNKVIAGQISLLHNTTRNLSAFQRFGFFSSASQPNEKGTENGRTTTDSSNDAKEHENSDDKGQGEEELTMEDLIKLVTEKEELLKTKQEEIEKMKDKVLRTYADMENIMDRSKREAENSKKFAIQSFAKGLLDVADNLERASSVVKESFAKIDTSKDTTGAVPLLKTLLEGVEMTEKQLAEVFKKFGVEKYNSANEEFDPNRHNAVFQVPDATKPPGTVAVVLKAGYMLHDRIIRPAEVGVTIKSD</sequence>
<evidence type="ECO:0000256" key="9">
    <source>
        <dbReference type="ARBA" id="ARBA00063669"/>
    </source>
</evidence>
<comment type="caution">
    <text evidence="14">The sequence shown here is derived from an EMBL/GenBank/DDBJ whole genome shotgun (WGS) entry which is preliminary data.</text>
</comment>
<feature type="coiled-coil region" evidence="12">
    <location>
        <begin position="114"/>
        <end position="141"/>
    </location>
</feature>
<dbReference type="Proteomes" id="UP001229421">
    <property type="component" value="Unassembled WGS sequence"/>
</dbReference>
<organism evidence="14 15">
    <name type="scientific">Tagetes erecta</name>
    <name type="common">African marigold</name>
    <dbReference type="NCBI Taxonomy" id="13708"/>
    <lineage>
        <taxon>Eukaryota</taxon>
        <taxon>Viridiplantae</taxon>
        <taxon>Streptophyta</taxon>
        <taxon>Embryophyta</taxon>
        <taxon>Tracheophyta</taxon>
        <taxon>Spermatophyta</taxon>
        <taxon>Magnoliopsida</taxon>
        <taxon>eudicotyledons</taxon>
        <taxon>Gunneridae</taxon>
        <taxon>Pentapetalae</taxon>
        <taxon>asterids</taxon>
        <taxon>campanulids</taxon>
        <taxon>Asterales</taxon>
        <taxon>Asteraceae</taxon>
        <taxon>Asteroideae</taxon>
        <taxon>Heliantheae alliance</taxon>
        <taxon>Tageteae</taxon>
        <taxon>Tagetes</taxon>
    </lineage>
</organism>
<keyword evidence="8 10" id="KW-0143">Chaperone</keyword>
<dbReference type="HAMAP" id="MF_01151">
    <property type="entry name" value="GrpE"/>
    <property type="match status" value="1"/>
</dbReference>
<dbReference type="GO" id="GO:0006457">
    <property type="term" value="P:protein folding"/>
    <property type="evidence" value="ECO:0007669"/>
    <property type="project" value="InterPro"/>
</dbReference>
<dbReference type="GO" id="GO:0046872">
    <property type="term" value="F:metal ion binding"/>
    <property type="evidence" value="ECO:0007669"/>
    <property type="project" value="UniProtKB-KW"/>
</dbReference>
<keyword evidence="12" id="KW-0175">Coiled coil</keyword>
<dbReference type="GO" id="GO:0001405">
    <property type="term" value="C:PAM complex, Tim23 associated import motor"/>
    <property type="evidence" value="ECO:0007669"/>
    <property type="project" value="TreeGrafter"/>
</dbReference>
<evidence type="ECO:0000256" key="5">
    <source>
        <dbReference type="ARBA" id="ARBA00022840"/>
    </source>
</evidence>
<dbReference type="GO" id="GO:0005524">
    <property type="term" value="F:ATP binding"/>
    <property type="evidence" value="ECO:0007669"/>
    <property type="project" value="UniProtKB-KW"/>
</dbReference>
<dbReference type="GO" id="GO:0042803">
    <property type="term" value="F:protein homodimerization activity"/>
    <property type="evidence" value="ECO:0007669"/>
    <property type="project" value="InterPro"/>
</dbReference>
<dbReference type="SUPFAM" id="SSF51064">
    <property type="entry name" value="Head domain of nucleotide exchange factor GrpE"/>
    <property type="match status" value="1"/>
</dbReference>
<evidence type="ECO:0000313" key="14">
    <source>
        <dbReference type="EMBL" id="KAK1430932.1"/>
    </source>
</evidence>
<keyword evidence="6" id="KW-0809">Transit peptide</keyword>
<comment type="subcellular location">
    <subcellularLocation>
        <location evidence="1 10">Mitochondrion matrix</location>
    </subcellularLocation>
</comment>
<dbReference type="CDD" id="cd00446">
    <property type="entry name" value="GrpE"/>
    <property type="match status" value="1"/>
</dbReference>
<dbReference type="PANTHER" id="PTHR21237:SF43">
    <property type="entry name" value="GRPE NUCLEOTIDE EXCHANGE FACTOR"/>
    <property type="match status" value="1"/>
</dbReference>
<dbReference type="GO" id="GO:0051082">
    <property type="term" value="F:unfolded protein binding"/>
    <property type="evidence" value="ECO:0007669"/>
    <property type="project" value="TreeGrafter"/>
</dbReference>
<evidence type="ECO:0000256" key="4">
    <source>
        <dbReference type="ARBA" id="ARBA00022741"/>
    </source>
</evidence>
<dbReference type="GO" id="GO:0030150">
    <property type="term" value="P:protein import into mitochondrial matrix"/>
    <property type="evidence" value="ECO:0007669"/>
    <property type="project" value="TreeGrafter"/>
</dbReference>
<dbReference type="SUPFAM" id="SSF58014">
    <property type="entry name" value="Coiled-coil domain of nucleotide exchange factor GrpE"/>
    <property type="match status" value="1"/>
</dbReference>
<evidence type="ECO:0000256" key="10">
    <source>
        <dbReference type="RuleBase" id="RU000640"/>
    </source>
</evidence>
<dbReference type="FunFam" id="3.90.20.20:FF:000005">
    <property type="entry name" value="GrpE protein homolog"/>
    <property type="match status" value="1"/>
</dbReference>
<name>A0AAD8L2W6_TARER</name>
<dbReference type="EMBL" id="JAUHHV010000003">
    <property type="protein sequence ID" value="KAK1430932.1"/>
    <property type="molecule type" value="Genomic_DNA"/>
</dbReference>
<evidence type="ECO:0000256" key="12">
    <source>
        <dbReference type="SAM" id="Coils"/>
    </source>
</evidence>
<keyword evidence="5" id="KW-0067">ATP-binding</keyword>
<dbReference type="InterPro" id="IPR000740">
    <property type="entry name" value="GrpE"/>
</dbReference>
<evidence type="ECO:0000256" key="11">
    <source>
        <dbReference type="RuleBase" id="RU004478"/>
    </source>
</evidence>
<evidence type="ECO:0000256" key="2">
    <source>
        <dbReference type="ARBA" id="ARBA00009054"/>
    </source>
</evidence>
<keyword evidence="4" id="KW-0547">Nucleotide-binding</keyword>
<dbReference type="Pfam" id="PF01025">
    <property type="entry name" value="GrpE"/>
    <property type="match status" value="1"/>
</dbReference>
<dbReference type="GO" id="GO:0051087">
    <property type="term" value="F:protein-folding chaperone binding"/>
    <property type="evidence" value="ECO:0007669"/>
    <property type="project" value="InterPro"/>
</dbReference>
<dbReference type="GO" id="GO:0000774">
    <property type="term" value="F:adenyl-nucleotide exchange factor activity"/>
    <property type="evidence" value="ECO:0007669"/>
    <property type="project" value="InterPro"/>
</dbReference>
<protein>
    <recommendedName>
        <fullName evidence="10">GrpE protein homolog</fullName>
    </recommendedName>
</protein>
<dbReference type="InterPro" id="IPR013805">
    <property type="entry name" value="GrpE_CC"/>
</dbReference>
<evidence type="ECO:0000256" key="7">
    <source>
        <dbReference type="ARBA" id="ARBA00023128"/>
    </source>
</evidence>
<proteinExistence type="inferred from homology"/>
<dbReference type="FunFam" id="2.30.22.10:FF:000002">
    <property type="entry name" value="GrpE protein homolog"/>
    <property type="match status" value="1"/>
</dbReference>
<keyword evidence="3" id="KW-0479">Metal-binding</keyword>
<dbReference type="Gene3D" id="2.30.22.10">
    <property type="entry name" value="Head domain of nucleotide exchange factor GrpE"/>
    <property type="match status" value="1"/>
</dbReference>
<comment type="similarity">
    <text evidence="2 11">Belongs to the GrpE family.</text>
</comment>
<accession>A0AAD8L2W6</accession>
<feature type="compositionally biased region" description="Polar residues" evidence="13">
    <location>
        <begin position="74"/>
        <end position="93"/>
    </location>
</feature>
<gene>
    <name evidence="14" type="ORF">QVD17_14061</name>
</gene>
<evidence type="ECO:0000313" key="15">
    <source>
        <dbReference type="Proteomes" id="UP001229421"/>
    </source>
</evidence>
<keyword evidence="7 10" id="KW-0496">Mitochondrion</keyword>
<evidence type="ECO:0000256" key="8">
    <source>
        <dbReference type="ARBA" id="ARBA00023186"/>
    </source>
</evidence>
<dbReference type="PRINTS" id="PR00773">
    <property type="entry name" value="GRPEPROTEIN"/>
</dbReference>
<feature type="region of interest" description="Disordered" evidence="13">
    <location>
        <begin position="74"/>
        <end position="111"/>
    </location>
</feature>
<dbReference type="PANTHER" id="PTHR21237">
    <property type="entry name" value="GRPE PROTEIN"/>
    <property type="match status" value="1"/>
</dbReference>
<reference evidence="14" key="1">
    <citation type="journal article" date="2023" name="bioRxiv">
        <title>Improved chromosome-level genome assembly for marigold (Tagetes erecta).</title>
        <authorList>
            <person name="Jiang F."/>
            <person name="Yuan L."/>
            <person name="Wang S."/>
            <person name="Wang H."/>
            <person name="Xu D."/>
            <person name="Wang A."/>
            <person name="Fan W."/>
        </authorList>
    </citation>
    <scope>NUCLEOTIDE SEQUENCE</scope>
    <source>
        <strain evidence="14">WSJ</strain>
        <tissue evidence="14">Leaf</tissue>
    </source>
</reference>
<dbReference type="Gene3D" id="3.90.20.20">
    <property type="match status" value="1"/>
</dbReference>
<evidence type="ECO:0000256" key="3">
    <source>
        <dbReference type="ARBA" id="ARBA00022723"/>
    </source>
</evidence>
<dbReference type="InterPro" id="IPR009012">
    <property type="entry name" value="GrpE_head"/>
</dbReference>
<evidence type="ECO:0000256" key="1">
    <source>
        <dbReference type="ARBA" id="ARBA00004305"/>
    </source>
</evidence>
<comment type="subunit">
    <text evidence="9">Probable component of the PAM complex, at least composed of SSC1 (mtHsp70), MGE1, TIM44, PAM16/TIM16, PAM17 and PAM18/TIM14. Interacts with SSQ1.</text>
</comment>